<dbReference type="STRING" id="753702.SAMN04488102_12210"/>
<dbReference type="AlphaFoldDB" id="A0A1I1LH32"/>
<keyword evidence="3" id="KW-1185">Reference proteome</keyword>
<protein>
    <recommendedName>
        <fullName evidence="4">SGNH/GDSL hydrolase family protein</fullName>
    </recommendedName>
</protein>
<sequence>MKKSIMMMPLLFTAVLGTVFFGRRYALAQSEELAEKQVTVSQHDDETEENTAGMAPADGENISAENNPNELLTHYETNSANLSLYEYLDFMSLKNGKVTLAYYGDIDTEEAWINEVTDRIQDSVSGTVSVIDHSYPGYDSYELYIEQTPQAVLDEAPDVILYALPALPDQQRDMGLTETEEFMGYVLDRLLTLEDMKLFMLEPYPVPEQISQLNSRSLDYRSYLGRMQTVSEAYGVPLIPLHAEFTAKSTEGSLDYYFDESAELNEAGNQQVISLLDKLFSEEM</sequence>
<proteinExistence type="predicted"/>
<accession>A0A1I1LH32</accession>
<name>A0A1I1LH32_9LACT</name>
<dbReference type="Gene3D" id="3.40.50.1110">
    <property type="entry name" value="SGNH hydrolase"/>
    <property type="match status" value="1"/>
</dbReference>
<dbReference type="Proteomes" id="UP000199612">
    <property type="component" value="Unassembled WGS sequence"/>
</dbReference>
<dbReference type="OrthoDB" id="2155748at2"/>
<feature type="region of interest" description="Disordered" evidence="1">
    <location>
        <begin position="37"/>
        <end position="66"/>
    </location>
</feature>
<dbReference type="SUPFAM" id="SSF52266">
    <property type="entry name" value="SGNH hydrolase"/>
    <property type="match status" value="1"/>
</dbReference>
<dbReference type="InterPro" id="IPR036514">
    <property type="entry name" value="SGNH_hydro_sf"/>
</dbReference>
<evidence type="ECO:0008006" key="4">
    <source>
        <dbReference type="Google" id="ProtNLM"/>
    </source>
</evidence>
<gene>
    <name evidence="2" type="ORF">SAMN04488102_12210</name>
</gene>
<evidence type="ECO:0000313" key="3">
    <source>
        <dbReference type="Proteomes" id="UP000199612"/>
    </source>
</evidence>
<dbReference type="EMBL" id="FOLT01000022">
    <property type="protein sequence ID" value="SFC72487.1"/>
    <property type="molecule type" value="Genomic_DNA"/>
</dbReference>
<organism evidence="2 3">
    <name type="scientific">Alkalibacterium subtropicum</name>
    <dbReference type="NCBI Taxonomy" id="753702"/>
    <lineage>
        <taxon>Bacteria</taxon>
        <taxon>Bacillati</taxon>
        <taxon>Bacillota</taxon>
        <taxon>Bacilli</taxon>
        <taxon>Lactobacillales</taxon>
        <taxon>Carnobacteriaceae</taxon>
        <taxon>Alkalibacterium</taxon>
    </lineage>
</organism>
<evidence type="ECO:0000256" key="1">
    <source>
        <dbReference type="SAM" id="MobiDB-lite"/>
    </source>
</evidence>
<evidence type="ECO:0000313" key="2">
    <source>
        <dbReference type="EMBL" id="SFC72487.1"/>
    </source>
</evidence>
<dbReference type="RefSeq" id="WP_091531794.1">
    <property type="nucleotide sequence ID" value="NZ_FOLT01000022.1"/>
</dbReference>
<reference evidence="3" key="1">
    <citation type="submission" date="2016-10" db="EMBL/GenBank/DDBJ databases">
        <authorList>
            <person name="Varghese N."/>
            <person name="Submissions S."/>
        </authorList>
    </citation>
    <scope>NUCLEOTIDE SEQUENCE [LARGE SCALE GENOMIC DNA]</scope>
    <source>
        <strain evidence="3">DSM 23664</strain>
    </source>
</reference>